<sequence>FLCGCCRAVGASSPPSVSENSASAGRKPKHLSIRVRKGEKEPNPETKFPLFFAALTDTSTQCICITYH</sequence>
<reference evidence="2" key="1">
    <citation type="submission" date="2014-05" db="EMBL/GenBank/DDBJ databases">
        <title>The transcriptome of the halophilic microalga Tetraselmis sp. GSL018 isolated from the Great Salt Lake, Utah.</title>
        <authorList>
            <person name="Jinkerson R.E."/>
            <person name="D'Adamo S."/>
            <person name="Posewitz M.C."/>
        </authorList>
    </citation>
    <scope>NUCLEOTIDE SEQUENCE</scope>
    <source>
        <strain evidence="2">GSL018</strain>
    </source>
</reference>
<evidence type="ECO:0000313" key="2">
    <source>
        <dbReference type="EMBL" id="JAC67002.1"/>
    </source>
</evidence>
<evidence type="ECO:0000256" key="1">
    <source>
        <dbReference type="SAM" id="MobiDB-lite"/>
    </source>
</evidence>
<name>A0A061R259_9CHLO</name>
<dbReference type="EMBL" id="GBEZ01019575">
    <property type="protein sequence ID" value="JAC67002.1"/>
    <property type="molecule type" value="Transcribed_RNA"/>
</dbReference>
<feature type="compositionally biased region" description="Low complexity" evidence="1">
    <location>
        <begin position="11"/>
        <end position="24"/>
    </location>
</feature>
<accession>A0A061R259</accession>
<feature type="region of interest" description="Disordered" evidence="1">
    <location>
        <begin position="10"/>
        <end position="29"/>
    </location>
</feature>
<feature type="non-terminal residue" evidence="2">
    <location>
        <position position="1"/>
    </location>
</feature>
<protein>
    <submittedName>
        <fullName evidence="2">Uncharacterized protein</fullName>
    </submittedName>
</protein>
<gene>
    <name evidence="2" type="ORF">TSPGSL018_12250</name>
</gene>
<organism evidence="2">
    <name type="scientific">Tetraselmis sp. GSL018</name>
    <dbReference type="NCBI Taxonomy" id="582737"/>
    <lineage>
        <taxon>Eukaryota</taxon>
        <taxon>Viridiplantae</taxon>
        <taxon>Chlorophyta</taxon>
        <taxon>core chlorophytes</taxon>
        <taxon>Chlorodendrophyceae</taxon>
        <taxon>Chlorodendrales</taxon>
        <taxon>Chlorodendraceae</taxon>
        <taxon>Tetraselmis</taxon>
    </lineage>
</organism>
<dbReference type="AlphaFoldDB" id="A0A061R259"/>
<proteinExistence type="predicted"/>